<organism evidence="1 2">
    <name type="scientific">Bradyrhizobium macuxiense</name>
    <dbReference type="NCBI Taxonomy" id="1755647"/>
    <lineage>
        <taxon>Bacteria</taxon>
        <taxon>Pseudomonadati</taxon>
        <taxon>Pseudomonadota</taxon>
        <taxon>Alphaproteobacteria</taxon>
        <taxon>Hyphomicrobiales</taxon>
        <taxon>Nitrobacteraceae</taxon>
        <taxon>Bradyrhizobium</taxon>
    </lineage>
</organism>
<dbReference type="Proteomes" id="UP000057737">
    <property type="component" value="Unassembled WGS sequence"/>
</dbReference>
<proteinExistence type="predicted"/>
<gene>
    <name evidence="1" type="ORF">AS156_29300</name>
</gene>
<dbReference type="AlphaFoldDB" id="A0A109K461"/>
<comment type="caution">
    <text evidence="1">The sequence shown here is derived from an EMBL/GenBank/DDBJ whole genome shotgun (WGS) entry which is preliminary data.</text>
</comment>
<name>A0A109K461_9BRAD</name>
<dbReference type="EMBL" id="LNCU01000019">
    <property type="protein sequence ID" value="KWV60477.1"/>
    <property type="molecule type" value="Genomic_DNA"/>
</dbReference>
<reference evidence="1 2" key="1">
    <citation type="submission" date="2015-11" db="EMBL/GenBank/DDBJ databases">
        <title>Draft Genome Sequence of the Strain BR 10303 (Bradyrhizobium sp.) isolated from nodules of Centrolobium paraense.</title>
        <authorList>
            <person name="Zelli J.E."/>
            <person name="Simoes-Araujo J.L."/>
            <person name="Barauna A.C."/>
            <person name="Silva K."/>
        </authorList>
    </citation>
    <scope>NUCLEOTIDE SEQUENCE [LARGE SCALE GENOMIC DNA]</scope>
    <source>
        <strain evidence="1 2">BR 10303</strain>
    </source>
</reference>
<evidence type="ECO:0000313" key="2">
    <source>
        <dbReference type="Proteomes" id="UP000057737"/>
    </source>
</evidence>
<keyword evidence="2" id="KW-1185">Reference proteome</keyword>
<evidence type="ECO:0000313" key="1">
    <source>
        <dbReference type="EMBL" id="KWV60477.1"/>
    </source>
</evidence>
<sequence>MKTAVNRLGLVSTFIDSEDAGSMFYGAARMQKPTVVLQDQRVRAELARNSELDHLRVVARRYDANTTKKSARSTLVA</sequence>
<protein>
    <submittedName>
        <fullName evidence="1">Uncharacterized protein</fullName>
    </submittedName>
</protein>
<accession>A0A109K461</accession>